<dbReference type="GO" id="GO:0016887">
    <property type="term" value="F:ATP hydrolysis activity"/>
    <property type="evidence" value="ECO:0007669"/>
    <property type="project" value="InterPro"/>
</dbReference>
<proteinExistence type="predicted"/>
<reference evidence="5 6" key="1">
    <citation type="submission" date="2017-10" db="EMBL/GenBank/DDBJ databases">
        <title>Sedimentibacterium mangrovi gen. nov., sp. nov., a novel member of family Phyllobacteriacea isolated from mangrove sediment.</title>
        <authorList>
            <person name="Liao H."/>
            <person name="Tian Y."/>
        </authorList>
    </citation>
    <scope>NUCLEOTIDE SEQUENCE [LARGE SCALE GENOMIC DNA]</scope>
    <source>
        <strain evidence="5 6">X9-2-2</strain>
    </source>
</reference>
<keyword evidence="3" id="KW-0067">ATP-binding</keyword>
<evidence type="ECO:0000256" key="2">
    <source>
        <dbReference type="ARBA" id="ARBA00022741"/>
    </source>
</evidence>
<evidence type="ECO:0000313" key="6">
    <source>
        <dbReference type="Proteomes" id="UP000221168"/>
    </source>
</evidence>
<name>A0A2G1QGK7_9HYPH</name>
<dbReference type="AlphaFoldDB" id="A0A2G1QGK7"/>
<feature type="domain" description="ABC transporter" evidence="4">
    <location>
        <begin position="9"/>
        <end position="240"/>
    </location>
</feature>
<keyword evidence="6" id="KW-1185">Reference proteome</keyword>
<dbReference type="Pfam" id="PF00005">
    <property type="entry name" value="ABC_tran"/>
    <property type="match status" value="1"/>
</dbReference>
<protein>
    <recommendedName>
        <fullName evidence="4">ABC transporter domain-containing protein</fullName>
    </recommendedName>
</protein>
<dbReference type="PROSITE" id="PS50893">
    <property type="entry name" value="ABC_TRANSPORTER_2"/>
    <property type="match status" value="1"/>
</dbReference>
<dbReference type="GO" id="GO:0005886">
    <property type="term" value="C:plasma membrane"/>
    <property type="evidence" value="ECO:0007669"/>
    <property type="project" value="TreeGrafter"/>
</dbReference>
<comment type="caution">
    <text evidence="5">The sequence shown here is derived from an EMBL/GenBank/DDBJ whole genome shotgun (WGS) entry which is preliminary data.</text>
</comment>
<dbReference type="Gene3D" id="3.40.50.300">
    <property type="entry name" value="P-loop containing nucleotide triphosphate hydrolases"/>
    <property type="match status" value="1"/>
</dbReference>
<dbReference type="InterPro" id="IPR027417">
    <property type="entry name" value="P-loop_NTPase"/>
</dbReference>
<sequence>MEEAVMSLLRIEDVSMRFGGLTAVRDVSVAIPKGGLCGLIGPNGAGKTTLFNIVSGFQRPSGGRILFEDRDITALEPHRRAELGLVRTFQGARVFPRLTIREGLQIARHLSDGNATRRPVIDDVMAEFGFAKYADEPAGSLPSGVMRELGIAMAISTGARMLLLDEPAAGLSAEEVTNLQRVIRHVHAAGVTVWVIEHNLNFLMGLVERCIVLDAGAVIADGEPRAITGDPRVIEAYLGDDAHAFG</sequence>
<dbReference type="SUPFAM" id="SSF52540">
    <property type="entry name" value="P-loop containing nucleoside triphosphate hydrolases"/>
    <property type="match status" value="1"/>
</dbReference>
<dbReference type="Pfam" id="PF12399">
    <property type="entry name" value="BCA_ABC_TP_C"/>
    <property type="match status" value="1"/>
</dbReference>
<dbReference type="InterPro" id="IPR051120">
    <property type="entry name" value="ABC_AA/LPS_Transport"/>
</dbReference>
<dbReference type="PANTHER" id="PTHR45772">
    <property type="entry name" value="CONSERVED COMPONENT OF ABC TRANSPORTER FOR NATURAL AMINO ACIDS-RELATED"/>
    <property type="match status" value="1"/>
</dbReference>
<dbReference type="InterPro" id="IPR003593">
    <property type="entry name" value="AAA+_ATPase"/>
</dbReference>
<dbReference type="SMART" id="SM00382">
    <property type="entry name" value="AAA"/>
    <property type="match status" value="1"/>
</dbReference>
<evidence type="ECO:0000259" key="4">
    <source>
        <dbReference type="PROSITE" id="PS50893"/>
    </source>
</evidence>
<evidence type="ECO:0000256" key="3">
    <source>
        <dbReference type="ARBA" id="ARBA00022840"/>
    </source>
</evidence>
<keyword evidence="2" id="KW-0547">Nucleotide-binding</keyword>
<organism evidence="5 6">
    <name type="scientific">Zhengella mangrovi</name>
    <dbReference type="NCBI Taxonomy" id="1982044"/>
    <lineage>
        <taxon>Bacteria</taxon>
        <taxon>Pseudomonadati</taxon>
        <taxon>Pseudomonadota</taxon>
        <taxon>Alphaproteobacteria</taxon>
        <taxon>Hyphomicrobiales</taxon>
        <taxon>Notoacmeibacteraceae</taxon>
        <taxon>Zhengella</taxon>
    </lineage>
</organism>
<evidence type="ECO:0000256" key="1">
    <source>
        <dbReference type="ARBA" id="ARBA00022448"/>
    </source>
</evidence>
<gene>
    <name evidence="5" type="ORF">CSC94_23525</name>
</gene>
<accession>A0A2G1QGK7</accession>
<dbReference type="InterPro" id="IPR003439">
    <property type="entry name" value="ABC_transporter-like_ATP-bd"/>
</dbReference>
<dbReference type="InterPro" id="IPR032823">
    <property type="entry name" value="BCA_ABC_TP_C"/>
</dbReference>
<dbReference type="EMBL" id="PDVP01000034">
    <property type="protein sequence ID" value="PHP64599.1"/>
    <property type="molecule type" value="Genomic_DNA"/>
</dbReference>
<evidence type="ECO:0000313" key="5">
    <source>
        <dbReference type="EMBL" id="PHP64599.1"/>
    </source>
</evidence>
<dbReference type="Proteomes" id="UP000221168">
    <property type="component" value="Unassembled WGS sequence"/>
</dbReference>
<dbReference type="OrthoDB" id="9779872at2"/>
<keyword evidence="1" id="KW-0813">Transport</keyword>
<dbReference type="CDD" id="cd03219">
    <property type="entry name" value="ABC_Mj1267_LivG_branched"/>
    <property type="match status" value="1"/>
</dbReference>
<dbReference type="GO" id="GO:0005524">
    <property type="term" value="F:ATP binding"/>
    <property type="evidence" value="ECO:0007669"/>
    <property type="project" value="UniProtKB-KW"/>
</dbReference>